<evidence type="ECO:0000256" key="1">
    <source>
        <dbReference type="SAM" id="MobiDB-lite"/>
    </source>
</evidence>
<evidence type="ECO:0000313" key="3">
    <source>
        <dbReference type="EMBL" id="NBI34244.1"/>
    </source>
</evidence>
<dbReference type="SUPFAM" id="SSF46785">
    <property type="entry name" value="Winged helix' DNA-binding domain"/>
    <property type="match status" value="1"/>
</dbReference>
<dbReference type="InterPro" id="IPR000835">
    <property type="entry name" value="HTH_MarR-typ"/>
</dbReference>
<dbReference type="SMART" id="SM00347">
    <property type="entry name" value="HTH_MARR"/>
    <property type="match status" value="1"/>
</dbReference>
<feature type="region of interest" description="Disordered" evidence="1">
    <location>
        <begin position="24"/>
        <end position="70"/>
    </location>
</feature>
<sequence>MGKQADPSETVDYEELAREVMGLVPLLHRHPGPGGHRPPLAHPPHVIPRPDDAQDASSFPPPPHPKLPGDLVDATRGTPIVLGLLARQGGQSSPGALAACSGLSKGRISNIVTALETKGYVEKRTSDSDARGVVVSLTEKGRSVTDAHEQAVLRRTAWMLQRLGPEDARDGVRVLKHLAELAQDQHLPQKEGR</sequence>
<organism evidence="3">
    <name type="scientific">Muribaculaceae bacterium Z82</name>
    <dbReference type="NCBI Taxonomy" id="2304548"/>
    <lineage>
        <taxon>Bacteria</taxon>
        <taxon>Pseudomonadati</taxon>
        <taxon>Bacteroidota</taxon>
        <taxon>Bacteroidia</taxon>
        <taxon>Bacteroidales</taxon>
        <taxon>Muribaculaceae</taxon>
    </lineage>
</organism>
<dbReference type="PANTHER" id="PTHR33164:SF99">
    <property type="entry name" value="MARR FAMILY REGULATORY PROTEIN"/>
    <property type="match status" value="1"/>
</dbReference>
<dbReference type="PROSITE" id="PS50995">
    <property type="entry name" value="HTH_MARR_2"/>
    <property type="match status" value="1"/>
</dbReference>
<dbReference type="InterPro" id="IPR036388">
    <property type="entry name" value="WH-like_DNA-bd_sf"/>
</dbReference>
<name>A0A7C9NAC8_9BACT</name>
<dbReference type="InterPro" id="IPR036390">
    <property type="entry name" value="WH_DNA-bd_sf"/>
</dbReference>
<proteinExistence type="predicted"/>
<evidence type="ECO:0000259" key="2">
    <source>
        <dbReference type="PROSITE" id="PS50995"/>
    </source>
</evidence>
<protein>
    <submittedName>
        <fullName evidence="3">MarR family transcriptional regulator</fullName>
    </submittedName>
</protein>
<dbReference type="AlphaFoldDB" id="A0A7C9NAC8"/>
<dbReference type="Gene3D" id="1.10.10.10">
    <property type="entry name" value="Winged helix-like DNA-binding domain superfamily/Winged helix DNA-binding domain"/>
    <property type="match status" value="1"/>
</dbReference>
<dbReference type="GO" id="GO:0003700">
    <property type="term" value="F:DNA-binding transcription factor activity"/>
    <property type="evidence" value="ECO:0007669"/>
    <property type="project" value="InterPro"/>
</dbReference>
<dbReference type="GO" id="GO:0006950">
    <property type="term" value="P:response to stress"/>
    <property type="evidence" value="ECO:0007669"/>
    <property type="project" value="TreeGrafter"/>
</dbReference>
<dbReference type="InterPro" id="IPR039422">
    <property type="entry name" value="MarR/SlyA-like"/>
</dbReference>
<dbReference type="PANTHER" id="PTHR33164">
    <property type="entry name" value="TRANSCRIPTIONAL REGULATOR, MARR FAMILY"/>
    <property type="match status" value="1"/>
</dbReference>
<gene>
    <name evidence="3" type="ORF">D1639_04195</name>
</gene>
<dbReference type="Pfam" id="PF12802">
    <property type="entry name" value="MarR_2"/>
    <property type="match status" value="1"/>
</dbReference>
<feature type="domain" description="HTH marR-type" evidence="2">
    <location>
        <begin position="13"/>
        <end position="180"/>
    </location>
</feature>
<reference evidence="3" key="1">
    <citation type="submission" date="2018-08" db="EMBL/GenBank/DDBJ databases">
        <title>Murine metabolic-syndrome-specific gut microbial biobank.</title>
        <authorList>
            <person name="Liu C."/>
        </authorList>
    </citation>
    <scope>NUCLEOTIDE SEQUENCE [LARGE SCALE GENOMIC DNA]</scope>
    <source>
        <strain evidence="3">Z82</strain>
    </source>
</reference>
<comment type="caution">
    <text evidence="3">The sequence shown here is derived from an EMBL/GenBank/DDBJ whole genome shotgun (WGS) entry which is preliminary data.</text>
</comment>
<dbReference type="EMBL" id="QWKH01000019">
    <property type="protein sequence ID" value="NBI34244.1"/>
    <property type="molecule type" value="Genomic_DNA"/>
</dbReference>
<accession>A0A7C9NAC8</accession>